<proteinExistence type="predicted"/>
<accession>A0A7W8AD04</accession>
<dbReference type="InterPro" id="IPR051678">
    <property type="entry name" value="AGP_Transferase"/>
</dbReference>
<evidence type="ECO:0000313" key="2">
    <source>
        <dbReference type="EMBL" id="MBB5082488.1"/>
    </source>
</evidence>
<evidence type="ECO:0000313" key="3">
    <source>
        <dbReference type="Proteomes" id="UP000568380"/>
    </source>
</evidence>
<comment type="caution">
    <text evidence="2">The sequence shown here is derived from an EMBL/GenBank/DDBJ whole genome shotgun (WGS) entry which is preliminary data.</text>
</comment>
<name>A0A7W8AD04_9ACTN</name>
<dbReference type="AlphaFoldDB" id="A0A7W8AD04"/>
<evidence type="ECO:0000259" key="1">
    <source>
        <dbReference type="Pfam" id="PF01636"/>
    </source>
</evidence>
<dbReference type="Pfam" id="PF01636">
    <property type="entry name" value="APH"/>
    <property type="match status" value="1"/>
</dbReference>
<dbReference type="EC" id="2.7.1.-" evidence="2"/>
<dbReference type="RefSeq" id="WP_184970748.1">
    <property type="nucleotide sequence ID" value="NZ_JACHIN010000013.1"/>
</dbReference>
<dbReference type="InterPro" id="IPR011009">
    <property type="entry name" value="Kinase-like_dom_sf"/>
</dbReference>
<keyword evidence="3" id="KW-1185">Reference proteome</keyword>
<dbReference type="EMBL" id="JACHIN010000013">
    <property type="protein sequence ID" value="MBB5082488.1"/>
    <property type="molecule type" value="Genomic_DNA"/>
</dbReference>
<gene>
    <name evidence="2" type="ORF">HNR40_007983</name>
</gene>
<dbReference type="SUPFAM" id="SSF56112">
    <property type="entry name" value="Protein kinase-like (PK-like)"/>
    <property type="match status" value="1"/>
</dbReference>
<protein>
    <submittedName>
        <fullName evidence="2">Aminoglycoside 2''-phosphotransferase</fullName>
        <ecNumber evidence="2">2.7.1.-</ecNumber>
    </submittedName>
</protein>
<dbReference type="Proteomes" id="UP000568380">
    <property type="component" value="Unassembled WGS sequence"/>
</dbReference>
<dbReference type="Gene3D" id="3.90.1200.10">
    <property type="match status" value="1"/>
</dbReference>
<dbReference type="InterPro" id="IPR002575">
    <property type="entry name" value="Aminoglycoside_PTrfase"/>
</dbReference>
<dbReference type="GO" id="GO:0016740">
    <property type="term" value="F:transferase activity"/>
    <property type="evidence" value="ECO:0007669"/>
    <property type="project" value="UniProtKB-KW"/>
</dbReference>
<feature type="domain" description="Aminoglycoside phosphotransferase" evidence="1">
    <location>
        <begin position="41"/>
        <end position="226"/>
    </location>
</feature>
<keyword evidence="2" id="KW-0808">Transferase</keyword>
<sequence length="260" mass="27759">MRTTLIDDYARAMGRTPDGLRLVRGEHADVVLDDDTGLAWRFPRYGAPVEPLAERVRLVRAHGLPAPEVLLVRADCLVTRLLPGAPLSERTPVDPDALAALLTALASVPHDDAASWRGSTSWRAEWQTLASEVRHRVAPLLSPEAGRRALAEVTAAAETAASAPAGFVHGDLGGANVLIENGRVSGVLDWDEAGPGDPAVDFAALSVSSPEPVRRRLAVRFPDLAERARAYAATFALQEAVHGLLHDEPEAVEAGLSSYR</sequence>
<dbReference type="PANTHER" id="PTHR21310">
    <property type="entry name" value="AMINOGLYCOSIDE PHOSPHOTRANSFERASE-RELATED-RELATED"/>
    <property type="match status" value="1"/>
</dbReference>
<organism evidence="2 3">
    <name type="scientific">Nonomuraea endophytica</name>
    <dbReference type="NCBI Taxonomy" id="714136"/>
    <lineage>
        <taxon>Bacteria</taxon>
        <taxon>Bacillati</taxon>
        <taxon>Actinomycetota</taxon>
        <taxon>Actinomycetes</taxon>
        <taxon>Streptosporangiales</taxon>
        <taxon>Streptosporangiaceae</taxon>
        <taxon>Nonomuraea</taxon>
    </lineage>
</organism>
<reference evidence="2 3" key="1">
    <citation type="submission" date="2020-08" db="EMBL/GenBank/DDBJ databases">
        <title>Genomic Encyclopedia of Type Strains, Phase IV (KMG-IV): sequencing the most valuable type-strain genomes for metagenomic binning, comparative biology and taxonomic classification.</title>
        <authorList>
            <person name="Goeker M."/>
        </authorList>
    </citation>
    <scope>NUCLEOTIDE SEQUENCE [LARGE SCALE GENOMIC DNA]</scope>
    <source>
        <strain evidence="2 3">DSM 45385</strain>
    </source>
</reference>